<evidence type="ECO:0000313" key="3">
    <source>
        <dbReference type="Proteomes" id="UP000298663"/>
    </source>
</evidence>
<feature type="region of interest" description="Disordered" evidence="1">
    <location>
        <begin position="40"/>
        <end position="71"/>
    </location>
</feature>
<protein>
    <submittedName>
        <fullName evidence="2">Uncharacterized protein</fullName>
    </submittedName>
</protein>
<evidence type="ECO:0000256" key="1">
    <source>
        <dbReference type="SAM" id="MobiDB-lite"/>
    </source>
</evidence>
<dbReference type="Proteomes" id="UP000298663">
    <property type="component" value="Unassembled WGS sequence"/>
</dbReference>
<organism evidence="2 3">
    <name type="scientific">Steinernema carpocapsae</name>
    <name type="common">Entomopathogenic nematode</name>
    <dbReference type="NCBI Taxonomy" id="34508"/>
    <lineage>
        <taxon>Eukaryota</taxon>
        <taxon>Metazoa</taxon>
        <taxon>Ecdysozoa</taxon>
        <taxon>Nematoda</taxon>
        <taxon>Chromadorea</taxon>
        <taxon>Rhabditida</taxon>
        <taxon>Tylenchina</taxon>
        <taxon>Panagrolaimomorpha</taxon>
        <taxon>Strongyloidoidea</taxon>
        <taxon>Steinernematidae</taxon>
        <taxon>Steinernema</taxon>
    </lineage>
</organism>
<name>A0A4U5PKS7_STECR</name>
<keyword evidence="3" id="KW-1185">Reference proteome</keyword>
<accession>A0A4U5PKS7</accession>
<proteinExistence type="predicted"/>
<reference evidence="2 3" key="2">
    <citation type="journal article" date="2019" name="G3 (Bethesda)">
        <title>Hybrid Assembly of the Genome of the Entomopathogenic Nematode Steinernema carpocapsae Identifies the X-Chromosome.</title>
        <authorList>
            <person name="Serra L."/>
            <person name="Macchietto M."/>
            <person name="Macias-Munoz A."/>
            <person name="McGill C.J."/>
            <person name="Rodriguez I.M."/>
            <person name="Rodriguez B."/>
            <person name="Murad R."/>
            <person name="Mortazavi A."/>
        </authorList>
    </citation>
    <scope>NUCLEOTIDE SEQUENCE [LARGE SCALE GENOMIC DNA]</scope>
    <source>
        <strain evidence="2 3">ALL</strain>
    </source>
</reference>
<gene>
    <name evidence="2" type="ORF">L596_010687</name>
</gene>
<reference evidence="2 3" key="1">
    <citation type="journal article" date="2015" name="Genome Biol.">
        <title>Comparative genomics of Steinernema reveals deeply conserved gene regulatory networks.</title>
        <authorList>
            <person name="Dillman A.R."/>
            <person name="Macchietto M."/>
            <person name="Porter C.F."/>
            <person name="Rogers A."/>
            <person name="Williams B."/>
            <person name="Antoshechkin I."/>
            <person name="Lee M.M."/>
            <person name="Goodwin Z."/>
            <person name="Lu X."/>
            <person name="Lewis E.E."/>
            <person name="Goodrich-Blair H."/>
            <person name="Stock S.P."/>
            <person name="Adams B.J."/>
            <person name="Sternberg P.W."/>
            <person name="Mortazavi A."/>
        </authorList>
    </citation>
    <scope>NUCLEOTIDE SEQUENCE [LARGE SCALE GENOMIC DNA]</scope>
    <source>
        <strain evidence="2 3">ALL</strain>
    </source>
</reference>
<dbReference type="AlphaFoldDB" id="A0A4U5PKS7"/>
<evidence type="ECO:0000313" key="2">
    <source>
        <dbReference type="EMBL" id="TKR96704.1"/>
    </source>
</evidence>
<comment type="caution">
    <text evidence="2">The sequence shown here is derived from an EMBL/GenBank/DDBJ whole genome shotgun (WGS) entry which is preliminary data.</text>
</comment>
<dbReference type="EMBL" id="AZBU02000002">
    <property type="protein sequence ID" value="TKR96704.1"/>
    <property type="molecule type" value="Genomic_DNA"/>
</dbReference>
<feature type="compositionally biased region" description="Basic residues" evidence="1">
    <location>
        <begin position="40"/>
        <end position="54"/>
    </location>
</feature>
<sequence length="71" mass="8216">MRHRCRCVAGGSTDNFRALVFPDDAQMLAMTAIQRTVLKRKRPWSPSHGRHYGRAKKEGRKEKITIHNVKN</sequence>
<feature type="compositionally biased region" description="Basic and acidic residues" evidence="1">
    <location>
        <begin position="55"/>
        <end position="65"/>
    </location>
</feature>